<keyword evidence="6 8" id="KW-0012">Acyltransferase</keyword>
<name>A0AAU7VLE0_9FIRM</name>
<evidence type="ECO:0000256" key="7">
    <source>
        <dbReference type="ARBA" id="ARBA00048117"/>
    </source>
</evidence>
<dbReference type="InterPro" id="IPR043129">
    <property type="entry name" value="ATPase_NBD"/>
</dbReference>
<dbReference type="EC" id="2.3.1.234" evidence="8"/>
<dbReference type="NCBIfam" id="TIGR03723">
    <property type="entry name" value="T6A_TsaD_YgjD"/>
    <property type="match status" value="1"/>
</dbReference>
<keyword evidence="2 8" id="KW-0808">Transferase</keyword>
<evidence type="ECO:0000256" key="4">
    <source>
        <dbReference type="ARBA" id="ARBA00022723"/>
    </source>
</evidence>
<feature type="binding site" evidence="8">
    <location>
        <position position="181"/>
    </location>
    <ligand>
        <name>substrate</name>
    </ligand>
</feature>
<comment type="subcellular location">
    <subcellularLocation>
        <location evidence="8">Cytoplasm</location>
    </subcellularLocation>
</comment>
<evidence type="ECO:0000256" key="2">
    <source>
        <dbReference type="ARBA" id="ARBA00022679"/>
    </source>
</evidence>
<keyword evidence="5 8" id="KW-0408">Iron</keyword>
<feature type="binding site" evidence="8">
    <location>
        <position position="113"/>
    </location>
    <ligand>
        <name>Fe cation</name>
        <dbReference type="ChEBI" id="CHEBI:24875"/>
    </ligand>
</feature>
<feature type="binding site" evidence="8">
    <location>
        <begin position="135"/>
        <end position="139"/>
    </location>
    <ligand>
        <name>substrate</name>
    </ligand>
</feature>
<dbReference type="HAMAP" id="MF_01445">
    <property type="entry name" value="TsaD"/>
    <property type="match status" value="1"/>
</dbReference>
<dbReference type="GO" id="GO:0005737">
    <property type="term" value="C:cytoplasm"/>
    <property type="evidence" value="ECO:0007669"/>
    <property type="project" value="UniProtKB-SubCell"/>
</dbReference>
<dbReference type="GO" id="GO:0002949">
    <property type="term" value="P:tRNA threonylcarbamoyladenosine modification"/>
    <property type="evidence" value="ECO:0007669"/>
    <property type="project" value="UniProtKB-UniRule"/>
</dbReference>
<dbReference type="Pfam" id="PF00814">
    <property type="entry name" value="TsaD"/>
    <property type="match status" value="1"/>
</dbReference>
<keyword evidence="3 8" id="KW-0819">tRNA processing</keyword>
<accession>A0AAU7VLE0</accession>
<gene>
    <name evidence="8 10" type="primary">tsaD</name>
    <name evidence="10" type="ORF">PRVXT_002657</name>
</gene>
<reference evidence="10" key="2">
    <citation type="submission" date="2024-06" db="EMBL/GenBank/DDBJ databases">
        <authorList>
            <person name="Petrova K.O."/>
            <person name="Toshchakov S.V."/>
            <person name="Boltjanskaja Y.V."/>
            <person name="Kevbrin V."/>
        </authorList>
    </citation>
    <scope>NUCLEOTIDE SEQUENCE</scope>
    <source>
        <strain evidence="10">Z-910T</strain>
    </source>
</reference>
<dbReference type="RefSeq" id="WP_350343360.1">
    <property type="nucleotide sequence ID" value="NZ_CP158367.1"/>
</dbReference>
<evidence type="ECO:0000259" key="9">
    <source>
        <dbReference type="Pfam" id="PF00814"/>
    </source>
</evidence>
<dbReference type="Gene3D" id="3.30.420.40">
    <property type="match status" value="2"/>
</dbReference>
<keyword evidence="1 8" id="KW-0963">Cytoplasm</keyword>
<feature type="binding site" evidence="8">
    <location>
        <position position="274"/>
    </location>
    <ligand>
        <name>substrate</name>
    </ligand>
</feature>
<dbReference type="InterPro" id="IPR017861">
    <property type="entry name" value="KAE1/TsaD"/>
</dbReference>
<evidence type="ECO:0000313" key="10">
    <source>
        <dbReference type="EMBL" id="XBX74608.1"/>
    </source>
</evidence>
<feature type="domain" description="Gcp-like" evidence="9">
    <location>
        <begin position="26"/>
        <end position="308"/>
    </location>
</feature>
<protein>
    <recommendedName>
        <fullName evidence="8">tRNA N6-adenosine threonylcarbamoyltransferase</fullName>
        <ecNumber evidence="8">2.3.1.234</ecNumber>
    </recommendedName>
    <alternativeName>
        <fullName evidence="8">N6-L-threonylcarbamoyladenine synthase</fullName>
        <shortName evidence="8">t(6)A synthase</shortName>
    </alternativeName>
    <alternativeName>
        <fullName evidence="8">t(6)A37 threonylcarbamoyladenosine biosynthesis protein TsaD</fullName>
    </alternativeName>
    <alternativeName>
        <fullName evidence="8">tRNA threonylcarbamoyladenosine biosynthesis protein TsaD</fullName>
    </alternativeName>
</protein>
<comment type="function">
    <text evidence="8">Required for the formation of a threonylcarbamoyl group on adenosine at position 37 (t(6)A37) in tRNAs that read codons beginning with adenine. Is involved in the transfer of the threonylcarbamoyl moiety of threonylcarbamoyl-AMP (TC-AMP) to the N6 group of A37, together with TsaE and TsaB. TsaD likely plays a direct catalytic role in this reaction.</text>
</comment>
<dbReference type="GO" id="GO:0061711">
    <property type="term" value="F:tRNA N(6)-L-threonylcarbamoyladenine synthase activity"/>
    <property type="evidence" value="ECO:0007669"/>
    <property type="project" value="UniProtKB-EC"/>
</dbReference>
<dbReference type="CDD" id="cd24133">
    <property type="entry name" value="ASKHA_NBD_TsaD_bac"/>
    <property type="match status" value="1"/>
</dbReference>
<evidence type="ECO:0000256" key="1">
    <source>
        <dbReference type="ARBA" id="ARBA00022490"/>
    </source>
</evidence>
<dbReference type="NCBIfam" id="TIGR00329">
    <property type="entry name" value="gcp_kae1"/>
    <property type="match status" value="1"/>
</dbReference>
<organism evidence="10">
    <name type="scientific">Proteinivorax tanatarense</name>
    <dbReference type="NCBI Taxonomy" id="1260629"/>
    <lineage>
        <taxon>Bacteria</taxon>
        <taxon>Bacillati</taxon>
        <taxon>Bacillota</taxon>
        <taxon>Clostridia</taxon>
        <taxon>Eubacteriales</taxon>
        <taxon>Proteinivoracaceae</taxon>
        <taxon>Proteinivorax</taxon>
    </lineage>
</organism>
<evidence type="ECO:0000256" key="6">
    <source>
        <dbReference type="ARBA" id="ARBA00023315"/>
    </source>
</evidence>
<dbReference type="AlphaFoldDB" id="A0AAU7VLE0"/>
<comment type="catalytic activity">
    <reaction evidence="7 8">
        <text>L-threonylcarbamoyladenylate + adenosine(37) in tRNA = N(6)-L-threonylcarbamoyladenosine(37) in tRNA + AMP + H(+)</text>
        <dbReference type="Rhea" id="RHEA:37059"/>
        <dbReference type="Rhea" id="RHEA-COMP:10162"/>
        <dbReference type="Rhea" id="RHEA-COMP:10163"/>
        <dbReference type="ChEBI" id="CHEBI:15378"/>
        <dbReference type="ChEBI" id="CHEBI:73682"/>
        <dbReference type="ChEBI" id="CHEBI:74411"/>
        <dbReference type="ChEBI" id="CHEBI:74418"/>
        <dbReference type="ChEBI" id="CHEBI:456215"/>
        <dbReference type="EC" id="2.3.1.234"/>
    </reaction>
</comment>
<keyword evidence="4 8" id="KW-0479">Metal-binding</keyword>
<feature type="binding site" evidence="8">
    <location>
        <position position="168"/>
    </location>
    <ligand>
        <name>substrate</name>
    </ligand>
</feature>
<feature type="binding site" evidence="8">
    <location>
        <position position="185"/>
    </location>
    <ligand>
        <name>substrate</name>
    </ligand>
</feature>
<reference evidence="10" key="1">
    <citation type="journal article" date="2013" name="Extremophiles">
        <title>Proteinivorax tanatarense gen. nov., sp. nov., an anaerobic, haloalkaliphilic, proteolytic bacterium isolated from a decaying algal bloom, and proposal of Proteinivoraceae fam. nov.</title>
        <authorList>
            <person name="Kevbrin V."/>
            <person name="Boltyanskaya Y."/>
            <person name="Zhilina T."/>
            <person name="Kolganova T."/>
            <person name="Lavrentjeva E."/>
            <person name="Kuznetsov B."/>
        </authorList>
    </citation>
    <scope>NUCLEOTIDE SEQUENCE</scope>
    <source>
        <strain evidence="10">Z-910T</strain>
    </source>
</reference>
<feature type="binding site" evidence="8">
    <location>
        <position position="302"/>
    </location>
    <ligand>
        <name>Fe cation</name>
        <dbReference type="ChEBI" id="CHEBI:24875"/>
    </ligand>
</feature>
<dbReference type="FunFam" id="3.30.420.40:FF:000040">
    <property type="entry name" value="tRNA N6-adenosine threonylcarbamoyltransferase"/>
    <property type="match status" value="1"/>
</dbReference>
<sequence>MSVKILAIETSCDETAVAVVENGRDVLINEVLSQIDIHKEFGGVVPEVASRYHMEGIIPLIEKALKGASLTLDDIDAVAVTNGPGLIGALLVGVSVAKALAFALGKPLIAVNHLSGHIYANFLENEINFPSVTLIVSGGHTDLIYMENHLEFQVLGQTRDDAAGEAFDKIARSLKLGYPGGPIVDKMANSGEDNLGFPRVYLEKGSLDFSFSGLKSAVINYLHNQKQKGLQVKIEDVCASFQQAVVEVLVDKTIECAKQKNVKHVMMAGGVSANSSLRSLMKERTIKNNLNLYYPPLKYCTDNAAMIGAVAYYQFIAQDFAPLDLNAFSTMTLDNVYKK</sequence>
<feature type="binding site" evidence="8">
    <location>
        <position position="117"/>
    </location>
    <ligand>
        <name>Fe cation</name>
        <dbReference type="ChEBI" id="CHEBI:24875"/>
    </ligand>
</feature>
<dbReference type="InterPro" id="IPR017860">
    <property type="entry name" value="Peptidase_M22_CS"/>
</dbReference>
<evidence type="ECO:0000256" key="5">
    <source>
        <dbReference type="ARBA" id="ARBA00023004"/>
    </source>
</evidence>
<comment type="similarity">
    <text evidence="8">Belongs to the KAE1 / TsaD family.</text>
</comment>
<dbReference type="EMBL" id="CP158367">
    <property type="protein sequence ID" value="XBX74608.1"/>
    <property type="molecule type" value="Genomic_DNA"/>
</dbReference>
<dbReference type="PROSITE" id="PS01016">
    <property type="entry name" value="GLYCOPROTEASE"/>
    <property type="match status" value="1"/>
</dbReference>
<evidence type="ECO:0000256" key="8">
    <source>
        <dbReference type="HAMAP-Rule" id="MF_01445"/>
    </source>
</evidence>
<dbReference type="PRINTS" id="PR00789">
    <property type="entry name" value="OSIALOPTASE"/>
</dbReference>
<dbReference type="InterPro" id="IPR000905">
    <property type="entry name" value="Gcp-like_dom"/>
</dbReference>
<proteinExistence type="inferred from homology"/>
<dbReference type="InterPro" id="IPR022450">
    <property type="entry name" value="TsaD"/>
</dbReference>
<comment type="cofactor">
    <cofactor evidence="8">
        <name>Fe(2+)</name>
        <dbReference type="ChEBI" id="CHEBI:29033"/>
    </cofactor>
    <text evidence="8">Binds 1 Fe(2+) ion per subunit.</text>
</comment>
<dbReference type="PANTHER" id="PTHR11735:SF6">
    <property type="entry name" value="TRNA N6-ADENOSINE THREONYLCARBAMOYLTRANSFERASE, MITOCHONDRIAL"/>
    <property type="match status" value="1"/>
</dbReference>
<dbReference type="SUPFAM" id="SSF53067">
    <property type="entry name" value="Actin-like ATPase domain"/>
    <property type="match status" value="2"/>
</dbReference>
<dbReference type="PANTHER" id="PTHR11735">
    <property type="entry name" value="TRNA N6-ADENOSINE THREONYLCARBAMOYLTRANSFERASE"/>
    <property type="match status" value="1"/>
</dbReference>
<dbReference type="GO" id="GO:0005506">
    <property type="term" value="F:iron ion binding"/>
    <property type="evidence" value="ECO:0007669"/>
    <property type="project" value="UniProtKB-UniRule"/>
</dbReference>
<evidence type="ECO:0000256" key="3">
    <source>
        <dbReference type="ARBA" id="ARBA00022694"/>
    </source>
</evidence>